<sequence>TMSSVVAFSAHIICNKIPGLTATQRRICRVRPDAIVAIGNGAKLGIKECQRQFQYHRWNCTAVGNDSVFGHVVVVGSREAAYVYAISSAGVTYSVTQACSRGNISRCGCDRTKAGMSLWGDWKWGGCSADVRYGMRLARRFLDARELEWDARSLMNLHNNKAGRKAVKQNMLTECKCHGVSGSCTMKTCWKTLPSFSQIGNFLMKRYHTAKKVTAFWGKLSSSKEPLYLHQQSKRHHRKPRPKDLVYLQPSPNYCDMDLSRGSSGTVGRRCNQTSNNIGGCDLLCCGRGYNTHQFTRTWQCNCKFHWCCFVNCNTCRARTEIYACK</sequence>
<dbReference type="PROSITE" id="PS00246">
    <property type="entry name" value="WNT1"/>
    <property type="match status" value="1"/>
</dbReference>
<dbReference type="InterPro" id="IPR005817">
    <property type="entry name" value="Wnt"/>
</dbReference>
<comment type="function">
    <text evidence="10">Ligand for members of the frizzled family of seven transmembrane receptors.</text>
</comment>
<dbReference type="SMART" id="SM00097">
    <property type="entry name" value="WNT1"/>
    <property type="match status" value="1"/>
</dbReference>
<dbReference type="GeneID" id="106467795"/>
<evidence type="ECO:0000256" key="2">
    <source>
        <dbReference type="ARBA" id="ARBA00005683"/>
    </source>
</evidence>
<dbReference type="Gene3D" id="3.30.2460.20">
    <property type="match status" value="1"/>
</dbReference>
<evidence type="ECO:0000256" key="10">
    <source>
        <dbReference type="RuleBase" id="RU003500"/>
    </source>
</evidence>
<evidence type="ECO:0000256" key="9">
    <source>
        <dbReference type="ARBA" id="ARBA00023288"/>
    </source>
</evidence>
<keyword evidence="9" id="KW-0449">Lipoprotein</keyword>
<evidence type="ECO:0000256" key="8">
    <source>
        <dbReference type="ARBA" id="ARBA00023180"/>
    </source>
</evidence>
<dbReference type="Proteomes" id="UP000694941">
    <property type="component" value="Unplaced"/>
</dbReference>
<evidence type="ECO:0000313" key="12">
    <source>
        <dbReference type="RefSeq" id="XP_022251700.1"/>
    </source>
</evidence>
<proteinExistence type="inferred from homology"/>
<keyword evidence="8" id="KW-0325">Glycoprotein</keyword>
<dbReference type="Pfam" id="PF00110">
    <property type="entry name" value="wnt"/>
    <property type="match status" value="1"/>
</dbReference>
<name>A0ABM1T744_LIMPO</name>
<evidence type="ECO:0000313" key="11">
    <source>
        <dbReference type="Proteomes" id="UP000694941"/>
    </source>
</evidence>
<evidence type="ECO:0000256" key="3">
    <source>
        <dbReference type="ARBA" id="ARBA00022473"/>
    </source>
</evidence>
<keyword evidence="3 10" id="KW-0217">Developmental protein</keyword>
<reference evidence="12" key="1">
    <citation type="submission" date="2025-08" db="UniProtKB">
        <authorList>
            <consortium name="RefSeq"/>
        </authorList>
    </citation>
    <scope>IDENTIFICATION</scope>
    <source>
        <tissue evidence="12">Muscle</tissue>
    </source>
</reference>
<comment type="similarity">
    <text evidence="2 10">Belongs to the Wnt family.</text>
</comment>
<dbReference type="PANTHER" id="PTHR12027">
    <property type="entry name" value="WNT RELATED"/>
    <property type="match status" value="1"/>
</dbReference>
<feature type="non-terminal residue" evidence="12">
    <location>
        <position position="1"/>
    </location>
</feature>
<comment type="subcellular location">
    <subcellularLocation>
        <location evidence="1 10">Secreted</location>
        <location evidence="1 10">Extracellular space</location>
        <location evidence="1 10">Extracellular matrix</location>
    </subcellularLocation>
</comment>
<dbReference type="InterPro" id="IPR043158">
    <property type="entry name" value="Wnt_C"/>
</dbReference>
<evidence type="ECO:0000256" key="4">
    <source>
        <dbReference type="ARBA" id="ARBA00022525"/>
    </source>
</evidence>
<gene>
    <name evidence="12" type="primary">LOC106467795</name>
</gene>
<dbReference type="RefSeq" id="XP_022251700.1">
    <property type="nucleotide sequence ID" value="XM_022395992.1"/>
</dbReference>
<keyword evidence="11" id="KW-1185">Reference proteome</keyword>
<keyword evidence="4" id="KW-0964">Secreted</keyword>
<keyword evidence="5" id="KW-0272">Extracellular matrix</keyword>
<protein>
    <recommendedName>
        <fullName evidence="10">Protein Wnt</fullName>
    </recommendedName>
</protein>
<accession>A0ABM1T744</accession>
<dbReference type="PRINTS" id="PR01349">
    <property type="entry name" value="WNTPROTEIN"/>
</dbReference>
<evidence type="ECO:0000256" key="7">
    <source>
        <dbReference type="ARBA" id="ARBA00023157"/>
    </source>
</evidence>
<evidence type="ECO:0000256" key="6">
    <source>
        <dbReference type="ARBA" id="ARBA00022687"/>
    </source>
</evidence>
<dbReference type="CDD" id="cd19339">
    <property type="entry name" value="Wnt_Wnt7"/>
    <property type="match status" value="1"/>
</dbReference>
<keyword evidence="6 10" id="KW-0879">Wnt signaling pathway</keyword>
<dbReference type="InterPro" id="IPR018161">
    <property type="entry name" value="Wnt_CS"/>
</dbReference>
<organism evidence="11 12">
    <name type="scientific">Limulus polyphemus</name>
    <name type="common">Atlantic horseshoe crab</name>
    <dbReference type="NCBI Taxonomy" id="6850"/>
    <lineage>
        <taxon>Eukaryota</taxon>
        <taxon>Metazoa</taxon>
        <taxon>Ecdysozoa</taxon>
        <taxon>Arthropoda</taxon>
        <taxon>Chelicerata</taxon>
        <taxon>Merostomata</taxon>
        <taxon>Xiphosura</taxon>
        <taxon>Limulidae</taxon>
        <taxon>Limulus</taxon>
    </lineage>
</organism>
<keyword evidence="7" id="KW-1015">Disulfide bond</keyword>
<dbReference type="PANTHER" id="PTHR12027:SF112">
    <property type="entry name" value="PROTEIN WNT-2"/>
    <property type="match status" value="1"/>
</dbReference>
<evidence type="ECO:0000256" key="1">
    <source>
        <dbReference type="ARBA" id="ARBA00004498"/>
    </source>
</evidence>
<evidence type="ECO:0000256" key="5">
    <source>
        <dbReference type="ARBA" id="ARBA00022530"/>
    </source>
</evidence>